<dbReference type="Gramene" id="OE9A046898T1">
    <property type="protein sequence ID" value="OE9A046898C1"/>
    <property type="gene ID" value="OE9A046898"/>
</dbReference>
<protein>
    <submittedName>
        <fullName evidence="2">Uncharacterized protein</fullName>
    </submittedName>
</protein>
<evidence type="ECO:0000256" key="1">
    <source>
        <dbReference type="SAM" id="MobiDB-lite"/>
    </source>
</evidence>
<feature type="compositionally biased region" description="Pro residues" evidence="1">
    <location>
        <begin position="10"/>
        <end position="27"/>
    </location>
</feature>
<comment type="caution">
    <text evidence="2">The sequence shown here is derived from an EMBL/GenBank/DDBJ whole genome shotgun (WGS) entry which is preliminary data.</text>
</comment>
<gene>
    <name evidence="2" type="ORF">OLEA9_A046898</name>
</gene>
<dbReference type="Proteomes" id="UP000594638">
    <property type="component" value="Unassembled WGS sequence"/>
</dbReference>
<evidence type="ECO:0000313" key="2">
    <source>
        <dbReference type="EMBL" id="CAA2978736.1"/>
    </source>
</evidence>
<sequence>MLSHRATKWSPPPPPPTMSPPLDPTPLPTKITTTNNHRFHPNHYYQQPPPTTPPPHTATVRGTTTAEHISKKISMTHCLTTPAATNTACKITASLLNQCVAAIAVMSPATVAVFCDERSERIWRDG</sequence>
<keyword evidence="3" id="KW-1185">Reference proteome</keyword>
<dbReference type="EMBL" id="CACTIH010003622">
    <property type="protein sequence ID" value="CAA2978736.1"/>
    <property type="molecule type" value="Genomic_DNA"/>
</dbReference>
<feature type="compositionally biased region" description="Pro residues" evidence="1">
    <location>
        <begin position="47"/>
        <end position="56"/>
    </location>
</feature>
<dbReference type="AlphaFoldDB" id="A0A8S0RHI1"/>
<organism evidence="2 3">
    <name type="scientific">Olea europaea subsp. europaea</name>
    <dbReference type="NCBI Taxonomy" id="158383"/>
    <lineage>
        <taxon>Eukaryota</taxon>
        <taxon>Viridiplantae</taxon>
        <taxon>Streptophyta</taxon>
        <taxon>Embryophyta</taxon>
        <taxon>Tracheophyta</taxon>
        <taxon>Spermatophyta</taxon>
        <taxon>Magnoliopsida</taxon>
        <taxon>eudicotyledons</taxon>
        <taxon>Gunneridae</taxon>
        <taxon>Pentapetalae</taxon>
        <taxon>asterids</taxon>
        <taxon>lamiids</taxon>
        <taxon>Lamiales</taxon>
        <taxon>Oleaceae</taxon>
        <taxon>Oleeae</taxon>
        <taxon>Olea</taxon>
    </lineage>
</organism>
<feature type="region of interest" description="Disordered" evidence="1">
    <location>
        <begin position="1"/>
        <end position="60"/>
    </location>
</feature>
<evidence type="ECO:0000313" key="3">
    <source>
        <dbReference type="Proteomes" id="UP000594638"/>
    </source>
</evidence>
<accession>A0A8S0RHI1</accession>
<proteinExistence type="predicted"/>
<name>A0A8S0RHI1_OLEEU</name>
<reference evidence="2 3" key="1">
    <citation type="submission" date="2019-12" db="EMBL/GenBank/DDBJ databases">
        <authorList>
            <person name="Alioto T."/>
            <person name="Alioto T."/>
            <person name="Gomez Garrido J."/>
        </authorList>
    </citation>
    <scope>NUCLEOTIDE SEQUENCE [LARGE SCALE GENOMIC DNA]</scope>
</reference>